<keyword evidence="1" id="KW-0145">Chemotaxis</keyword>
<dbReference type="EMBL" id="JAVXZY010000002">
    <property type="protein sequence ID" value="MDT8999284.1"/>
    <property type="molecule type" value="Genomic_DNA"/>
</dbReference>
<feature type="domain" description="Chemotaxis phosphatase CheX-like" evidence="2">
    <location>
        <begin position="57"/>
        <end position="123"/>
    </location>
</feature>
<protein>
    <recommendedName>
        <fullName evidence="2">Chemotaxis phosphatase CheX-like domain-containing protein</fullName>
    </recommendedName>
</protein>
<accession>A0ABU3P9Q3</accession>
<dbReference type="Pfam" id="PF13690">
    <property type="entry name" value="CheX"/>
    <property type="match status" value="1"/>
</dbReference>
<evidence type="ECO:0000313" key="4">
    <source>
        <dbReference type="Proteomes" id="UP001246372"/>
    </source>
</evidence>
<organism evidence="3 4">
    <name type="scientific">Roseateles aquae</name>
    <dbReference type="NCBI Taxonomy" id="3077235"/>
    <lineage>
        <taxon>Bacteria</taxon>
        <taxon>Pseudomonadati</taxon>
        <taxon>Pseudomonadota</taxon>
        <taxon>Betaproteobacteria</taxon>
        <taxon>Burkholderiales</taxon>
        <taxon>Sphaerotilaceae</taxon>
        <taxon>Roseateles</taxon>
    </lineage>
</organism>
<dbReference type="Gene3D" id="3.40.1550.10">
    <property type="entry name" value="CheC-like"/>
    <property type="match status" value="1"/>
</dbReference>
<evidence type="ECO:0000313" key="3">
    <source>
        <dbReference type="EMBL" id="MDT8999284.1"/>
    </source>
</evidence>
<comment type="caution">
    <text evidence="3">The sequence shown here is derived from an EMBL/GenBank/DDBJ whole genome shotgun (WGS) entry which is preliminary data.</text>
</comment>
<name>A0ABU3P9Q3_9BURK</name>
<reference evidence="3" key="1">
    <citation type="submission" date="2023-09" db="EMBL/GenBank/DDBJ databases">
        <title>Paucibacter sp. APW11 Genome sequencing and assembly.</title>
        <authorList>
            <person name="Kim I."/>
        </authorList>
    </citation>
    <scope>NUCLEOTIDE SEQUENCE</scope>
    <source>
        <strain evidence="3">APW11</strain>
    </source>
</reference>
<dbReference type="InterPro" id="IPR028051">
    <property type="entry name" value="CheX-like_dom"/>
</dbReference>
<proteinExistence type="predicted"/>
<evidence type="ECO:0000256" key="1">
    <source>
        <dbReference type="ARBA" id="ARBA00022500"/>
    </source>
</evidence>
<dbReference type="SUPFAM" id="SSF103039">
    <property type="entry name" value="CheC-like"/>
    <property type="match status" value="1"/>
</dbReference>
<keyword evidence="4" id="KW-1185">Reference proteome</keyword>
<dbReference type="Proteomes" id="UP001246372">
    <property type="component" value="Unassembled WGS sequence"/>
</dbReference>
<evidence type="ECO:0000259" key="2">
    <source>
        <dbReference type="Pfam" id="PF13690"/>
    </source>
</evidence>
<gene>
    <name evidence="3" type="ORF">RQP53_08410</name>
</gene>
<dbReference type="InterPro" id="IPR028976">
    <property type="entry name" value="CheC-like_sf"/>
</dbReference>
<sequence>MEASQSHDIENKLSRAWTALAGWPCDFEPSQTAPQPRRDDACFLLPICMGEALPPAGVLVLLGPEDAHELAAAMFGQAPEALSAADVRDACAELCNIFSGCVIAALDHSGHAELGLPELLDAARSEALCLRASFPVFRAKSEQQHRIAVLLIDPLHPC</sequence>
<dbReference type="RefSeq" id="WP_315649773.1">
    <property type="nucleotide sequence ID" value="NZ_JAVXZY010000002.1"/>
</dbReference>